<dbReference type="Pfam" id="PF09454">
    <property type="entry name" value="Vps23_core"/>
    <property type="match status" value="1"/>
</dbReference>
<evidence type="ECO:0000256" key="7">
    <source>
        <dbReference type="PROSITE-ProRule" id="PRU00644"/>
    </source>
</evidence>
<organism evidence="11 12">
    <name type="scientific">Zygotorulaspora mrakii</name>
    <name type="common">Zygosaccharomyces mrakii</name>
    <dbReference type="NCBI Taxonomy" id="42260"/>
    <lineage>
        <taxon>Eukaryota</taxon>
        <taxon>Fungi</taxon>
        <taxon>Dikarya</taxon>
        <taxon>Ascomycota</taxon>
        <taxon>Saccharomycotina</taxon>
        <taxon>Saccharomycetes</taxon>
        <taxon>Saccharomycetales</taxon>
        <taxon>Saccharomycetaceae</taxon>
        <taxon>Zygotorulaspora</taxon>
    </lineage>
</organism>
<evidence type="ECO:0000256" key="8">
    <source>
        <dbReference type="SAM" id="MobiDB-lite"/>
    </source>
</evidence>
<dbReference type="EMBL" id="CP058605">
    <property type="protein sequence ID" value="QLG71380.1"/>
    <property type="molecule type" value="Genomic_DNA"/>
</dbReference>
<evidence type="ECO:0000313" key="11">
    <source>
        <dbReference type="EMBL" id="QLG71380.1"/>
    </source>
</evidence>
<dbReference type="InterPro" id="IPR008883">
    <property type="entry name" value="UEV_N"/>
</dbReference>
<evidence type="ECO:0000256" key="3">
    <source>
        <dbReference type="ARBA" id="ARBA00022448"/>
    </source>
</evidence>
<evidence type="ECO:0000259" key="9">
    <source>
        <dbReference type="PROSITE" id="PS51312"/>
    </source>
</evidence>
<keyword evidence="3 7" id="KW-0813">Transport</keyword>
<dbReference type="SUPFAM" id="SSF140111">
    <property type="entry name" value="Endosomal sorting complex assembly domain"/>
    <property type="match status" value="1"/>
</dbReference>
<dbReference type="GO" id="GO:0072666">
    <property type="term" value="P:establishment of protein localization to vacuole"/>
    <property type="evidence" value="ECO:0007669"/>
    <property type="project" value="UniProtKB-ARBA"/>
</dbReference>
<evidence type="ECO:0000259" key="10">
    <source>
        <dbReference type="PROSITE" id="PS51322"/>
    </source>
</evidence>
<dbReference type="InterPro" id="IPR017916">
    <property type="entry name" value="SB_dom"/>
</dbReference>
<dbReference type="Proteomes" id="UP000509704">
    <property type="component" value="Chromosome 2"/>
</dbReference>
<evidence type="ECO:0000256" key="6">
    <source>
        <dbReference type="ARBA" id="ARBA00023054"/>
    </source>
</evidence>
<comment type="subcellular location">
    <subcellularLocation>
        <location evidence="1">Endosome</location>
    </subcellularLocation>
</comment>
<feature type="domain" description="UEV" evidence="10">
    <location>
        <begin position="16"/>
        <end position="156"/>
    </location>
</feature>
<dbReference type="RefSeq" id="XP_037143108.1">
    <property type="nucleotide sequence ID" value="XM_037287213.1"/>
</dbReference>
<proteinExistence type="inferred from homology"/>
<reference evidence="11 12" key="1">
    <citation type="submission" date="2020-07" db="EMBL/GenBank/DDBJ databases">
        <title>The yeast mating-type switching endonuclease HO is a domesticated member of an unorthodox homing genetic element family.</title>
        <authorList>
            <person name="Coughlan A.Y."/>
            <person name="Lombardi L."/>
            <person name="Braun-Galleani S."/>
            <person name="Martos A.R."/>
            <person name="Galeote V."/>
            <person name="Bigey F."/>
            <person name="Dequin S."/>
            <person name="Byrne K.P."/>
            <person name="Wolfe K.H."/>
        </authorList>
    </citation>
    <scope>NUCLEOTIDE SEQUENCE [LARGE SCALE GENOMIC DNA]</scope>
    <source>
        <strain evidence="11 12">NRRL Y-6702</strain>
    </source>
</reference>
<dbReference type="GO" id="GO:0000813">
    <property type="term" value="C:ESCRT I complex"/>
    <property type="evidence" value="ECO:0007669"/>
    <property type="project" value="TreeGrafter"/>
</dbReference>
<dbReference type="Pfam" id="PF05743">
    <property type="entry name" value="UEV"/>
    <property type="match status" value="1"/>
</dbReference>
<protein>
    <recommendedName>
        <fullName evidence="13">UEV domain-containing protein</fullName>
    </recommendedName>
</protein>
<dbReference type="PROSITE" id="PS51322">
    <property type="entry name" value="UEV"/>
    <property type="match status" value="1"/>
</dbReference>
<dbReference type="PANTHER" id="PTHR23306:SF3">
    <property type="entry name" value="TUMOR SUPPRESSOR PROTEIN 101"/>
    <property type="match status" value="1"/>
</dbReference>
<dbReference type="AlphaFoldDB" id="A0A7H9AY83"/>
<dbReference type="KEGG" id="zmk:HG535_0B04220"/>
<gene>
    <name evidence="11" type="ORF">HG535_0B04220</name>
</gene>
<dbReference type="GeneID" id="59235041"/>
<dbReference type="InterPro" id="IPR037202">
    <property type="entry name" value="ESCRT_assembly_dom"/>
</dbReference>
<evidence type="ECO:0008006" key="13">
    <source>
        <dbReference type="Google" id="ProtNLM"/>
    </source>
</evidence>
<dbReference type="Gene3D" id="6.10.140.820">
    <property type="match status" value="1"/>
</dbReference>
<dbReference type="GO" id="GO:0006886">
    <property type="term" value="P:intracellular protein transport"/>
    <property type="evidence" value="ECO:0007669"/>
    <property type="project" value="UniProtKB-ARBA"/>
</dbReference>
<sequence>MSSLDRTSGIVSIPQPVVNWLFNVIQAIYHDARTTFHDSVAVLSRFDQFRPRTRVFTNENGISELLLCIYGTLQDILPVPLLLWIPRSYPLVHPLIYLDLEQLEDSRPSVGDYVNPNGLISLPIFSRWSADTNNILQVIQEAAGICQYNCFLRPSGAPMQDSIDPRTLPPQGTSRSPDLPIKPPRPPSISLPLKSASTSTSDIPPVSSKVPLAESDYNNTVSPPPVPPKPPTKALDVITNIDLLDTEIANYEDPLYHKALLKLQWKVNELCLEDEQLLQKNLYNRKDTVKSAVAQFERMLDYESLTHKSVSDSIRVRKTALDKETANLAQRSKDIEEYERQNGCRADILSLIVAESVMINQLYELVAKDCAISDTIHALSRLLCSESIKLDSFVKKTRELARQQFLTRMQIQKVGSIIDSGTTSH</sequence>
<evidence type="ECO:0000256" key="5">
    <source>
        <dbReference type="ARBA" id="ARBA00022927"/>
    </source>
</evidence>
<evidence type="ECO:0000256" key="4">
    <source>
        <dbReference type="ARBA" id="ARBA00022753"/>
    </source>
</evidence>
<feature type="region of interest" description="Disordered" evidence="8">
    <location>
        <begin position="159"/>
        <end position="232"/>
    </location>
</feature>
<name>A0A7H9AY83_ZYGMR</name>
<evidence type="ECO:0000256" key="2">
    <source>
        <dbReference type="ARBA" id="ARBA00009594"/>
    </source>
</evidence>
<dbReference type="Gene3D" id="3.10.110.10">
    <property type="entry name" value="Ubiquitin Conjugating Enzyme"/>
    <property type="match status" value="1"/>
</dbReference>
<dbReference type="OrthoDB" id="306304at2759"/>
<dbReference type="PANTHER" id="PTHR23306">
    <property type="entry name" value="TUMOR SUSCEPTIBILITY GENE 101 PROTEIN-RELATED"/>
    <property type="match status" value="1"/>
</dbReference>
<evidence type="ECO:0000256" key="1">
    <source>
        <dbReference type="ARBA" id="ARBA00004177"/>
    </source>
</evidence>
<dbReference type="InterPro" id="IPR052070">
    <property type="entry name" value="ESCRT-I_UEV_domain"/>
</dbReference>
<keyword evidence="5 7" id="KW-0653">Protein transport</keyword>
<keyword evidence="6" id="KW-0175">Coiled coil</keyword>
<dbReference type="InterPro" id="IPR016135">
    <property type="entry name" value="UBQ-conjugating_enzyme/RWD"/>
</dbReference>
<feature type="compositionally biased region" description="Pro residues" evidence="8">
    <location>
        <begin position="180"/>
        <end position="189"/>
    </location>
</feature>
<dbReference type="SUPFAM" id="SSF54495">
    <property type="entry name" value="UBC-like"/>
    <property type="match status" value="1"/>
</dbReference>
<dbReference type="CDD" id="cd11685">
    <property type="entry name" value="UEV_TSG101-like"/>
    <property type="match status" value="1"/>
</dbReference>
<evidence type="ECO:0000313" key="12">
    <source>
        <dbReference type="Proteomes" id="UP000509704"/>
    </source>
</evidence>
<comment type="similarity">
    <text evidence="2">Belongs to the ubiquitin-conjugating enzyme family. UEV subfamily.</text>
</comment>
<accession>A0A7H9AY83</accession>
<keyword evidence="12" id="KW-1185">Reference proteome</keyword>
<feature type="compositionally biased region" description="Pro residues" evidence="8">
    <location>
        <begin position="222"/>
        <end position="231"/>
    </location>
</feature>
<dbReference type="GO" id="GO:0043130">
    <property type="term" value="F:ubiquitin binding"/>
    <property type="evidence" value="ECO:0007669"/>
    <property type="project" value="TreeGrafter"/>
</dbReference>
<feature type="domain" description="SB" evidence="9">
    <location>
        <begin position="356"/>
        <end position="424"/>
    </location>
</feature>
<keyword evidence="4" id="KW-0967">Endosome</keyword>
<dbReference type="GO" id="GO:0043162">
    <property type="term" value="P:ubiquitin-dependent protein catabolic process via the multivesicular body sorting pathway"/>
    <property type="evidence" value="ECO:0007669"/>
    <property type="project" value="UniProtKB-ARBA"/>
</dbReference>
<dbReference type="PROSITE" id="PS51312">
    <property type="entry name" value="SB"/>
    <property type="match status" value="1"/>
</dbReference>